<evidence type="ECO:0000256" key="1">
    <source>
        <dbReference type="SAM" id="Phobius"/>
    </source>
</evidence>
<feature type="transmembrane region" description="Helical" evidence="1">
    <location>
        <begin position="142"/>
        <end position="170"/>
    </location>
</feature>
<name>A0A1M7GD42_RUMFL</name>
<gene>
    <name evidence="2" type="ORF">SAMN04487860_101202</name>
</gene>
<dbReference type="PANTHER" id="PTHR36832:SF1">
    <property type="entry name" value="SLR1174 PROTEIN"/>
    <property type="match status" value="1"/>
</dbReference>
<dbReference type="InterPro" id="IPR010390">
    <property type="entry name" value="ABC-2_transporter-like"/>
</dbReference>
<keyword evidence="1" id="KW-0472">Membrane</keyword>
<dbReference type="PANTHER" id="PTHR36832">
    <property type="entry name" value="SLR1174 PROTEIN-RELATED"/>
    <property type="match status" value="1"/>
</dbReference>
<feature type="transmembrane region" description="Helical" evidence="1">
    <location>
        <begin position="60"/>
        <end position="78"/>
    </location>
</feature>
<feature type="transmembrane region" description="Helical" evidence="1">
    <location>
        <begin position="117"/>
        <end position="136"/>
    </location>
</feature>
<keyword evidence="1" id="KW-0812">Transmembrane</keyword>
<dbReference type="Proteomes" id="UP000184394">
    <property type="component" value="Unassembled WGS sequence"/>
</dbReference>
<dbReference type="Pfam" id="PF06182">
    <property type="entry name" value="ABC2_membrane_6"/>
    <property type="match status" value="1"/>
</dbReference>
<accession>A0A1M7GD42</accession>
<reference evidence="2 3" key="1">
    <citation type="submission" date="2016-11" db="EMBL/GenBank/DDBJ databases">
        <authorList>
            <person name="Jaros S."/>
            <person name="Januszkiewicz K."/>
            <person name="Wedrychowicz H."/>
        </authorList>
    </citation>
    <scope>NUCLEOTIDE SEQUENCE [LARGE SCALE GENOMIC DNA]</scope>
    <source>
        <strain evidence="2 3">Y1</strain>
    </source>
</reference>
<sequence length="265" mass="30647">MRKYLYYIKNSMLIGLSYRVYFFVSILTNIISIVLYYYMWLAVYDFDKKKVINGSTFSETFSYVVIAMGIYSFLQVWLEWRIQPDVISGNISVKLIKPIDYQFSLLSEALGASINNFIAITIPTLVLVLIISPSGIVLGRNIFFFVISMIFSYFLNFCIDFIIGLTAFYTESIWGISTTKEAIVLFLSGAVIPLYFFPEKIRTVIEMLPFRYIYNVPIQMLQNSYGSTSQMFTAVFMQLFWTIVLICISRIMYLCIVKKLMVNGG</sequence>
<dbReference type="OrthoDB" id="8582979at2"/>
<dbReference type="EMBL" id="FRCT01000001">
    <property type="protein sequence ID" value="SHM13779.1"/>
    <property type="molecule type" value="Genomic_DNA"/>
</dbReference>
<keyword evidence="1" id="KW-1133">Transmembrane helix</keyword>
<feature type="transmembrane region" description="Helical" evidence="1">
    <location>
        <begin position="182"/>
        <end position="198"/>
    </location>
</feature>
<dbReference type="AlphaFoldDB" id="A0A1M7GD42"/>
<evidence type="ECO:0000313" key="3">
    <source>
        <dbReference type="Proteomes" id="UP000184394"/>
    </source>
</evidence>
<feature type="transmembrane region" description="Helical" evidence="1">
    <location>
        <begin position="20"/>
        <end position="40"/>
    </location>
</feature>
<evidence type="ECO:0000313" key="2">
    <source>
        <dbReference type="EMBL" id="SHM13779.1"/>
    </source>
</evidence>
<feature type="transmembrane region" description="Helical" evidence="1">
    <location>
        <begin position="231"/>
        <end position="253"/>
    </location>
</feature>
<organism evidence="2 3">
    <name type="scientific">Ruminococcus flavefaciens</name>
    <dbReference type="NCBI Taxonomy" id="1265"/>
    <lineage>
        <taxon>Bacteria</taxon>
        <taxon>Bacillati</taxon>
        <taxon>Bacillota</taxon>
        <taxon>Clostridia</taxon>
        <taxon>Eubacteriales</taxon>
        <taxon>Oscillospiraceae</taxon>
        <taxon>Ruminococcus</taxon>
    </lineage>
</organism>
<proteinExistence type="predicted"/>
<protein>
    <submittedName>
        <fullName evidence="2">ABC-2 type transport system permease protein</fullName>
    </submittedName>
</protein>